<dbReference type="AlphaFoldDB" id="A0A819RTA2"/>
<dbReference type="Proteomes" id="UP000663874">
    <property type="component" value="Unassembled WGS sequence"/>
</dbReference>
<proteinExistence type="predicted"/>
<protein>
    <submittedName>
        <fullName evidence="1">Uncharacterized protein</fullName>
    </submittedName>
</protein>
<evidence type="ECO:0000313" key="2">
    <source>
        <dbReference type="Proteomes" id="UP000663874"/>
    </source>
</evidence>
<name>A0A819RTA2_9BILA</name>
<dbReference type="EMBL" id="CAJOBE010008289">
    <property type="protein sequence ID" value="CAF4058104.1"/>
    <property type="molecule type" value="Genomic_DNA"/>
</dbReference>
<gene>
    <name evidence="1" type="ORF">FNK824_LOCUS29093</name>
</gene>
<comment type="caution">
    <text evidence="1">The sequence shown here is derived from an EMBL/GenBank/DDBJ whole genome shotgun (WGS) entry which is preliminary data.</text>
</comment>
<evidence type="ECO:0000313" key="1">
    <source>
        <dbReference type="EMBL" id="CAF4058104.1"/>
    </source>
</evidence>
<organism evidence="1 2">
    <name type="scientific">Rotaria sordida</name>
    <dbReference type="NCBI Taxonomy" id="392033"/>
    <lineage>
        <taxon>Eukaryota</taxon>
        <taxon>Metazoa</taxon>
        <taxon>Spiralia</taxon>
        <taxon>Gnathifera</taxon>
        <taxon>Rotifera</taxon>
        <taxon>Eurotatoria</taxon>
        <taxon>Bdelloidea</taxon>
        <taxon>Philodinida</taxon>
        <taxon>Philodinidae</taxon>
        <taxon>Rotaria</taxon>
    </lineage>
</organism>
<feature type="non-terminal residue" evidence="1">
    <location>
        <position position="1"/>
    </location>
</feature>
<accession>A0A819RTA2</accession>
<sequence length="37" mass="4187">YCQLCLKYLTPNHQITQTPPSSSTHSFVNRVVDPVLV</sequence>
<reference evidence="1" key="1">
    <citation type="submission" date="2021-02" db="EMBL/GenBank/DDBJ databases">
        <authorList>
            <person name="Nowell W R."/>
        </authorList>
    </citation>
    <scope>NUCLEOTIDE SEQUENCE</scope>
</reference>